<evidence type="ECO:0000313" key="3">
    <source>
        <dbReference type="Proteomes" id="UP000001861"/>
    </source>
</evidence>
<feature type="region of interest" description="Disordered" evidence="1">
    <location>
        <begin position="422"/>
        <end position="442"/>
    </location>
</feature>
<dbReference type="Proteomes" id="UP000001861">
    <property type="component" value="Unassembled WGS sequence"/>
</dbReference>
<dbReference type="InterPro" id="IPR012469">
    <property type="entry name" value="DUF1688"/>
</dbReference>
<dbReference type="EMBL" id="AACS02000006">
    <property type="protein sequence ID" value="EAU80439.1"/>
    <property type="molecule type" value="Genomic_DNA"/>
</dbReference>
<comment type="caution">
    <text evidence="2">The sequence shown here is derived from an EMBL/GenBank/DDBJ whole genome shotgun (WGS) entry which is preliminary data.</text>
</comment>
<dbReference type="AlphaFoldDB" id="A8PHA5"/>
<dbReference type="PANTHER" id="PTHR31687:SF3">
    <property type="entry name" value="PROTEIN URG3"/>
    <property type="match status" value="1"/>
</dbReference>
<dbReference type="KEGG" id="cci:CC1G_12104"/>
<gene>
    <name evidence="2" type="ORF">CC1G_12104</name>
</gene>
<dbReference type="PANTHER" id="PTHR31687">
    <property type="match status" value="1"/>
</dbReference>
<reference evidence="2 3" key="1">
    <citation type="journal article" date="2010" name="Proc. Natl. Acad. Sci. U.S.A.">
        <title>Insights into evolution of multicellular fungi from the assembled chromosomes of the mushroom Coprinopsis cinerea (Coprinus cinereus).</title>
        <authorList>
            <person name="Stajich J.E."/>
            <person name="Wilke S.K."/>
            <person name="Ahren D."/>
            <person name="Au C.H."/>
            <person name="Birren B.W."/>
            <person name="Borodovsky M."/>
            <person name="Burns C."/>
            <person name="Canback B."/>
            <person name="Casselton L.A."/>
            <person name="Cheng C.K."/>
            <person name="Deng J."/>
            <person name="Dietrich F.S."/>
            <person name="Fargo D.C."/>
            <person name="Farman M.L."/>
            <person name="Gathman A.C."/>
            <person name="Goldberg J."/>
            <person name="Guigo R."/>
            <person name="Hoegger P.J."/>
            <person name="Hooker J.B."/>
            <person name="Huggins A."/>
            <person name="James T.Y."/>
            <person name="Kamada T."/>
            <person name="Kilaru S."/>
            <person name="Kodira C."/>
            <person name="Kues U."/>
            <person name="Kupfer D."/>
            <person name="Kwan H.S."/>
            <person name="Lomsadze A."/>
            <person name="Li W."/>
            <person name="Lilly W.W."/>
            <person name="Ma L.J."/>
            <person name="Mackey A.J."/>
            <person name="Manning G."/>
            <person name="Martin F."/>
            <person name="Muraguchi H."/>
            <person name="Natvig D.O."/>
            <person name="Palmerini H."/>
            <person name="Ramesh M.A."/>
            <person name="Rehmeyer C.J."/>
            <person name="Roe B.A."/>
            <person name="Shenoy N."/>
            <person name="Stanke M."/>
            <person name="Ter-Hovhannisyan V."/>
            <person name="Tunlid A."/>
            <person name="Velagapudi R."/>
            <person name="Vision T.J."/>
            <person name="Zeng Q."/>
            <person name="Zolan M.E."/>
            <person name="Pukkila P.J."/>
        </authorList>
    </citation>
    <scope>NUCLEOTIDE SEQUENCE [LARGE SCALE GENOMIC DNA]</scope>
    <source>
        <strain evidence="3">Okayama-7 / 130 / ATCC MYA-4618 / FGSC 9003</strain>
    </source>
</reference>
<protein>
    <submittedName>
        <fullName evidence="2">Urg3</fullName>
    </submittedName>
</protein>
<keyword evidence="3" id="KW-1185">Reference proteome</keyword>
<proteinExistence type="predicted"/>
<dbReference type="STRING" id="240176.A8PHA5"/>
<dbReference type="RefSeq" id="XP_001841369.1">
    <property type="nucleotide sequence ID" value="XM_001841317.2"/>
</dbReference>
<dbReference type="Pfam" id="PF07958">
    <property type="entry name" value="DUF1688"/>
    <property type="match status" value="1"/>
</dbReference>
<dbReference type="VEuPathDB" id="FungiDB:CC1G_12104"/>
<evidence type="ECO:0000256" key="1">
    <source>
        <dbReference type="SAM" id="MobiDB-lite"/>
    </source>
</evidence>
<sequence>MLNNLAGTISPAEKAAYLRTLPAIRERCSRVHELAKQGKLQYFDYHQEKEAAAVELCIKIMKSKYGEGDQVKVERIPPHGRWRHLDFGHPRVEQLLQTWKEGNTVDAKERARRAIDLFVVSVLLDAGAGNVWKYEEKETGETYVRSEGLGVASFRMFEAGAFSSDPNQPFQADAEGLIRLTPQTVGSLMQVSDQNPMVGVEGRANLLSSLGQALKSNPKYFGKDGRVGNIVDFLSPETRTDESGAVHLPLAALWEVMIDGLSSIWPSRHSLGDVALGDVWPCPALVAGKDGSADEGDDLVPFHKLTQWLTYSLIEVFEKVLQWKVAGMEDMTGLPEYRNGGLLIDLGVLSLKPGALPTDEKSGLPYAEPSHPAIVEWRAMTVIELDRIAEGIRKALNLTADQLTLAQILESATWSGGRHIAKEKRPATGGPPIEIQSDGTVF</sequence>
<name>A8PHA5_COPC7</name>
<dbReference type="eggNOG" id="ENOG502QR4F">
    <property type="taxonomic scope" value="Eukaryota"/>
</dbReference>
<accession>A8PHA5</accession>
<dbReference type="OrthoDB" id="2153176at2759"/>
<dbReference type="OMA" id="VPMFTAD"/>
<dbReference type="GeneID" id="6018047"/>
<evidence type="ECO:0000313" key="2">
    <source>
        <dbReference type="EMBL" id="EAU80439.1"/>
    </source>
</evidence>
<organism evidence="2 3">
    <name type="scientific">Coprinopsis cinerea (strain Okayama-7 / 130 / ATCC MYA-4618 / FGSC 9003)</name>
    <name type="common">Inky cap fungus</name>
    <name type="synonym">Hormographiella aspergillata</name>
    <dbReference type="NCBI Taxonomy" id="240176"/>
    <lineage>
        <taxon>Eukaryota</taxon>
        <taxon>Fungi</taxon>
        <taxon>Dikarya</taxon>
        <taxon>Basidiomycota</taxon>
        <taxon>Agaricomycotina</taxon>
        <taxon>Agaricomycetes</taxon>
        <taxon>Agaricomycetidae</taxon>
        <taxon>Agaricales</taxon>
        <taxon>Agaricineae</taxon>
        <taxon>Psathyrellaceae</taxon>
        <taxon>Coprinopsis</taxon>
    </lineage>
</organism>
<dbReference type="InParanoid" id="A8PHA5"/>